<keyword evidence="2" id="KW-1185">Reference proteome</keyword>
<dbReference type="EMBL" id="JBHTMK010000005">
    <property type="protein sequence ID" value="MFD1364447.1"/>
    <property type="molecule type" value="Genomic_DNA"/>
</dbReference>
<gene>
    <name evidence="1" type="ORF">ACFQ5G_03700</name>
</gene>
<comment type="caution">
    <text evidence="1">The sequence shown here is derived from an EMBL/GenBank/DDBJ whole genome shotgun (WGS) entry which is preliminary data.</text>
</comment>
<protein>
    <submittedName>
        <fullName evidence="1">RNA polymerase sigma factor</fullName>
    </submittedName>
</protein>
<dbReference type="Proteomes" id="UP001597183">
    <property type="component" value="Unassembled WGS sequence"/>
</dbReference>
<sequence length="237" mass="26791">MDSLDRVMALNIWWALHEKAPPGDLQQVTGKRWEHEVPDDQDLRAVFAEHSEFVVRLVSAWLAREGLSRDGAEDILQRVMIKVITGQRSRKLRLDRPGDTKQLLAKIAAGEVANERRLACNTRNQPLQPTDDVSSPGSAEDVLLVKAGWEECLSMIAMLPETLRQLIIARYETDLSMADAAAVAGIRVDRARVIWREFRNKVEHVASGGVLRGRHATSVTTFAQWAIRRQNERNRRA</sequence>
<proteinExistence type="predicted"/>
<reference evidence="2" key="1">
    <citation type="journal article" date="2019" name="Int. J. Syst. Evol. Microbiol.">
        <title>The Global Catalogue of Microorganisms (GCM) 10K type strain sequencing project: providing services to taxonomists for standard genome sequencing and annotation.</title>
        <authorList>
            <consortium name="The Broad Institute Genomics Platform"/>
            <consortium name="The Broad Institute Genome Sequencing Center for Infectious Disease"/>
            <person name="Wu L."/>
            <person name="Ma J."/>
        </authorList>
    </citation>
    <scope>NUCLEOTIDE SEQUENCE [LARGE SCALE GENOMIC DNA]</scope>
    <source>
        <strain evidence="2">CCM 7526</strain>
    </source>
</reference>
<dbReference type="InterPro" id="IPR036388">
    <property type="entry name" value="WH-like_DNA-bd_sf"/>
</dbReference>
<evidence type="ECO:0000313" key="1">
    <source>
        <dbReference type="EMBL" id="MFD1364447.1"/>
    </source>
</evidence>
<dbReference type="InterPro" id="IPR013324">
    <property type="entry name" value="RNA_pol_sigma_r3/r4-like"/>
</dbReference>
<dbReference type="SUPFAM" id="SSF88659">
    <property type="entry name" value="Sigma3 and sigma4 domains of RNA polymerase sigma factors"/>
    <property type="match status" value="1"/>
</dbReference>
<accession>A0ABW4A1D8</accession>
<organism evidence="1 2">
    <name type="scientific">Actinoplanes sichuanensis</name>
    <dbReference type="NCBI Taxonomy" id="512349"/>
    <lineage>
        <taxon>Bacteria</taxon>
        <taxon>Bacillati</taxon>
        <taxon>Actinomycetota</taxon>
        <taxon>Actinomycetes</taxon>
        <taxon>Micromonosporales</taxon>
        <taxon>Micromonosporaceae</taxon>
        <taxon>Actinoplanes</taxon>
    </lineage>
</organism>
<name>A0ABW4A1D8_9ACTN</name>
<dbReference type="RefSeq" id="WP_378078235.1">
    <property type="nucleotide sequence ID" value="NZ_JBHTMK010000005.1"/>
</dbReference>
<evidence type="ECO:0000313" key="2">
    <source>
        <dbReference type="Proteomes" id="UP001597183"/>
    </source>
</evidence>
<dbReference type="Gene3D" id="1.10.10.10">
    <property type="entry name" value="Winged helix-like DNA-binding domain superfamily/Winged helix DNA-binding domain"/>
    <property type="match status" value="1"/>
</dbReference>